<evidence type="ECO:0000256" key="1">
    <source>
        <dbReference type="ARBA" id="ARBA00004323"/>
    </source>
</evidence>
<feature type="transmembrane region" description="Helical" evidence="7">
    <location>
        <begin position="28"/>
        <end position="45"/>
    </location>
</feature>
<comment type="similarity">
    <text evidence="2">Belongs to the glycosyltransferase 32 family.</text>
</comment>
<keyword evidence="7" id="KW-1133">Transmembrane helix</keyword>
<keyword evidence="10" id="KW-1185">Reference proteome</keyword>
<dbReference type="Gene3D" id="3.90.550.20">
    <property type="match status" value="1"/>
</dbReference>
<dbReference type="InterPro" id="IPR007577">
    <property type="entry name" value="GlycoTrfase_DXD_sugar-bd_CS"/>
</dbReference>
<dbReference type="GO" id="GO:0000139">
    <property type="term" value="C:Golgi membrane"/>
    <property type="evidence" value="ECO:0007669"/>
    <property type="project" value="UniProtKB-SubCell"/>
</dbReference>
<keyword evidence="4" id="KW-0808">Transferase</keyword>
<keyword evidence="7" id="KW-0812">Transmembrane</keyword>
<reference evidence="9" key="1">
    <citation type="submission" date="2021-02" db="EMBL/GenBank/DDBJ databases">
        <authorList>
            <person name="Nowell W R."/>
        </authorList>
    </citation>
    <scope>NUCLEOTIDE SEQUENCE</scope>
    <source>
        <strain evidence="9">Ploen Becks lab</strain>
    </source>
</reference>
<dbReference type="PANTHER" id="PTHR12042">
    <property type="entry name" value="LACTOSYLCERAMIDE 4-ALPHA-GALACTOSYLTRANSFERASE ALPHA- 1,4-GALACTOSYLTRANSFERASE"/>
    <property type="match status" value="1"/>
</dbReference>
<keyword evidence="5" id="KW-0333">Golgi apparatus</keyword>
<dbReference type="Proteomes" id="UP000663879">
    <property type="component" value="Unassembled WGS sequence"/>
</dbReference>
<evidence type="ECO:0000259" key="8">
    <source>
        <dbReference type="Pfam" id="PF04572"/>
    </source>
</evidence>
<dbReference type="InterPro" id="IPR029044">
    <property type="entry name" value="Nucleotide-diphossugar_trans"/>
</dbReference>
<proteinExistence type="inferred from homology"/>
<sequence length="390" mass="46095">MEEQYLTLLICLFIFILHIFIHNFLIPNLFLVSIFLTISFVYVIYKTTWKSNRKLAFILVFFLVCFLAVANHKKFGLKDKYFRLSQITIFEPSESNALNYNIFFTETNTSRELLSLKQMCSIESAALNNPNANVFLYSLRANIYPELLDKYKNIRLVFTNPETIYNNTDLFDWWLRKKNDILNSDYWIHDLSDTFRIALLYKYGGYYSDLDTITVRSIESLLDLNGVGYITEIGKPSIGNGILVFQKNHSFLSEAISDVINNYKKSEWGYNGPRLFMRTLKSYCRTQDIYRDLMHDDLKKRGNPSQKCDVGIFPENFFYPINWENVNKMFMKNGLMEIKLFMEAYSVHFYGKFSQNIPVHMKDYSIFEYFAFKNCPYIFSILDKNIISSF</sequence>
<dbReference type="SUPFAM" id="SSF53448">
    <property type="entry name" value="Nucleotide-diphospho-sugar transferases"/>
    <property type="match status" value="1"/>
</dbReference>
<feature type="transmembrane region" description="Helical" evidence="7">
    <location>
        <begin position="6"/>
        <end position="21"/>
    </location>
</feature>
<dbReference type="GO" id="GO:0016758">
    <property type="term" value="F:hexosyltransferase activity"/>
    <property type="evidence" value="ECO:0007669"/>
    <property type="project" value="TreeGrafter"/>
</dbReference>
<evidence type="ECO:0000256" key="5">
    <source>
        <dbReference type="ARBA" id="ARBA00023034"/>
    </source>
</evidence>
<organism evidence="9 10">
    <name type="scientific">Brachionus calyciflorus</name>
    <dbReference type="NCBI Taxonomy" id="104777"/>
    <lineage>
        <taxon>Eukaryota</taxon>
        <taxon>Metazoa</taxon>
        <taxon>Spiralia</taxon>
        <taxon>Gnathifera</taxon>
        <taxon>Rotifera</taxon>
        <taxon>Eurotatoria</taxon>
        <taxon>Monogononta</taxon>
        <taxon>Pseudotrocha</taxon>
        <taxon>Ploima</taxon>
        <taxon>Brachionidae</taxon>
        <taxon>Brachionus</taxon>
    </lineage>
</organism>
<evidence type="ECO:0000256" key="7">
    <source>
        <dbReference type="SAM" id="Phobius"/>
    </source>
</evidence>
<dbReference type="AlphaFoldDB" id="A0A813X3X7"/>
<dbReference type="InterPro" id="IPR051981">
    <property type="entry name" value="Glycosyltransf_32"/>
</dbReference>
<evidence type="ECO:0000256" key="2">
    <source>
        <dbReference type="ARBA" id="ARBA00009003"/>
    </source>
</evidence>
<dbReference type="EMBL" id="CAJNOC010001413">
    <property type="protein sequence ID" value="CAF0862842.1"/>
    <property type="molecule type" value="Genomic_DNA"/>
</dbReference>
<dbReference type="InterPro" id="IPR007652">
    <property type="entry name" value="A1-4-GlycosylTfrase_dom"/>
</dbReference>
<dbReference type="GO" id="GO:0006688">
    <property type="term" value="P:glycosphingolipid biosynthetic process"/>
    <property type="evidence" value="ECO:0007669"/>
    <property type="project" value="TreeGrafter"/>
</dbReference>
<feature type="domain" description="Alpha 1,4-glycosyltransferase" evidence="8">
    <location>
        <begin position="245"/>
        <end position="381"/>
    </location>
</feature>
<comment type="caution">
    <text evidence="9">The sequence shown here is derived from an EMBL/GenBank/DDBJ whole genome shotgun (WGS) entry which is preliminary data.</text>
</comment>
<gene>
    <name evidence="9" type="ORF">OXX778_LOCUS9526</name>
</gene>
<protein>
    <recommendedName>
        <fullName evidence="8">Alpha 1,4-glycosyltransferase domain-containing protein</fullName>
    </recommendedName>
</protein>
<evidence type="ECO:0000256" key="4">
    <source>
        <dbReference type="ARBA" id="ARBA00022679"/>
    </source>
</evidence>
<feature type="transmembrane region" description="Helical" evidence="7">
    <location>
        <begin position="51"/>
        <end position="70"/>
    </location>
</feature>
<keyword evidence="6 7" id="KW-0472">Membrane</keyword>
<comment type="subcellular location">
    <subcellularLocation>
        <location evidence="1">Golgi apparatus membrane</location>
        <topology evidence="1">Single-pass type II membrane protein</topology>
    </subcellularLocation>
</comment>
<evidence type="ECO:0000256" key="6">
    <source>
        <dbReference type="ARBA" id="ARBA00023136"/>
    </source>
</evidence>
<dbReference type="PANTHER" id="PTHR12042:SF21">
    <property type="entry name" value="ALPHA1,4-GALACTOSYLTRANSFERASE 1-RELATED"/>
    <property type="match status" value="1"/>
</dbReference>
<name>A0A813X3X7_9BILA</name>
<keyword evidence="3" id="KW-0328">Glycosyltransferase</keyword>
<evidence type="ECO:0000313" key="10">
    <source>
        <dbReference type="Proteomes" id="UP000663879"/>
    </source>
</evidence>
<accession>A0A813X3X7</accession>
<dbReference type="OrthoDB" id="409543at2759"/>
<dbReference type="Pfam" id="PF04572">
    <property type="entry name" value="Gb3_synth"/>
    <property type="match status" value="1"/>
</dbReference>
<evidence type="ECO:0000313" key="9">
    <source>
        <dbReference type="EMBL" id="CAF0862842.1"/>
    </source>
</evidence>
<evidence type="ECO:0000256" key="3">
    <source>
        <dbReference type="ARBA" id="ARBA00022676"/>
    </source>
</evidence>
<dbReference type="Pfam" id="PF04488">
    <property type="entry name" value="Gly_transf_sug"/>
    <property type="match status" value="1"/>
</dbReference>